<dbReference type="InterPro" id="IPR037682">
    <property type="entry name" value="TonB_C"/>
</dbReference>
<evidence type="ECO:0000256" key="8">
    <source>
        <dbReference type="ARBA" id="ARBA00022989"/>
    </source>
</evidence>
<evidence type="ECO:0000256" key="1">
    <source>
        <dbReference type="ARBA" id="ARBA00004383"/>
    </source>
</evidence>
<dbReference type="Pfam" id="PF03544">
    <property type="entry name" value="TonB_C"/>
    <property type="match status" value="1"/>
</dbReference>
<evidence type="ECO:0000256" key="9">
    <source>
        <dbReference type="ARBA" id="ARBA00023136"/>
    </source>
</evidence>
<evidence type="ECO:0000256" key="3">
    <source>
        <dbReference type="ARBA" id="ARBA00022448"/>
    </source>
</evidence>
<sequence length="278" mass="29439">MLRRMMIPAAYSFLDTSTGGAGRTAGRETRARRRVAWPTTAGWSLLVLGLHAGALAVWFDAPLPPQPLPMTPFSARLISPQPTPETSPEPPVETAQPPQPPQTVEPPAPEPPAPPSAPVALTPNATLPPPKPQPAPARPKPQAKPKPQPRTPPKPRPLPSAAQSAPVAQAAAAPQRSEADEPVQAVRFDAAYLRNPAPPYPVASRRAGEAGRVLLSVRVSAAGLAEAVSVMRSSGYPRLDESALSTVRRWRFVPANRGGQAVAASVIVPINFKLEQNR</sequence>
<keyword evidence="4" id="KW-1003">Cell membrane</keyword>
<reference evidence="13 14" key="1">
    <citation type="submission" date="2018-05" db="EMBL/GenBank/DDBJ databases">
        <title>Genomic Encyclopedia of Type Strains, Phase IV (KMG-IV): sequencing the most valuable type-strain genomes for metagenomic binning, comparative biology and taxonomic classification.</title>
        <authorList>
            <person name="Goeker M."/>
        </authorList>
    </citation>
    <scope>NUCLEOTIDE SEQUENCE [LARGE SCALE GENOMIC DNA]</scope>
    <source>
        <strain evidence="13 14">DSM 23606</strain>
    </source>
</reference>
<comment type="subcellular location">
    <subcellularLocation>
        <location evidence="1">Cell inner membrane</location>
        <topology evidence="1">Single-pass membrane protein</topology>
        <orientation evidence="1">Periplasmic side</orientation>
    </subcellularLocation>
</comment>
<dbReference type="SUPFAM" id="SSF74653">
    <property type="entry name" value="TolA/TonB C-terminal domain"/>
    <property type="match status" value="1"/>
</dbReference>
<dbReference type="GO" id="GO:0098797">
    <property type="term" value="C:plasma membrane protein complex"/>
    <property type="evidence" value="ECO:0007669"/>
    <property type="project" value="TreeGrafter"/>
</dbReference>
<keyword evidence="5" id="KW-0997">Cell inner membrane</keyword>
<evidence type="ECO:0000313" key="14">
    <source>
        <dbReference type="Proteomes" id="UP000246569"/>
    </source>
</evidence>
<organism evidence="13 14">
    <name type="scientific">Plasticicumulans acidivorans</name>
    <dbReference type="NCBI Taxonomy" id="886464"/>
    <lineage>
        <taxon>Bacteria</taxon>
        <taxon>Pseudomonadati</taxon>
        <taxon>Pseudomonadota</taxon>
        <taxon>Gammaproteobacteria</taxon>
        <taxon>Candidatus Competibacteraceae</taxon>
        <taxon>Plasticicumulans</taxon>
    </lineage>
</organism>
<keyword evidence="14" id="KW-1185">Reference proteome</keyword>
<dbReference type="PROSITE" id="PS52015">
    <property type="entry name" value="TONB_CTD"/>
    <property type="match status" value="1"/>
</dbReference>
<dbReference type="GO" id="GO:0031992">
    <property type="term" value="F:energy transducer activity"/>
    <property type="evidence" value="ECO:0007669"/>
    <property type="project" value="TreeGrafter"/>
</dbReference>
<name>A0A317MZX4_9GAMM</name>
<dbReference type="PRINTS" id="PR01217">
    <property type="entry name" value="PRICHEXTENSN"/>
</dbReference>
<protein>
    <submittedName>
        <fullName evidence="13">Outer membrane transport energization protein TonB</fullName>
    </submittedName>
</protein>
<feature type="compositionally biased region" description="Pro residues" evidence="10">
    <location>
        <begin position="126"/>
        <end position="158"/>
    </location>
</feature>
<feature type="domain" description="TonB C-terminal" evidence="12">
    <location>
        <begin position="185"/>
        <end position="278"/>
    </location>
</feature>
<evidence type="ECO:0000313" key="13">
    <source>
        <dbReference type="EMBL" id="PWV65543.1"/>
    </source>
</evidence>
<feature type="compositionally biased region" description="Low complexity" evidence="10">
    <location>
        <begin position="159"/>
        <end position="176"/>
    </location>
</feature>
<comment type="similarity">
    <text evidence="2">Belongs to the TonB family.</text>
</comment>
<evidence type="ECO:0000256" key="5">
    <source>
        <dbReference type="ARBA" id="ARBA00022519"/>
    </source>
</evidence>
<evidence type="ECO:0000256" key="6">
    <source>
        <dbReference type="ARBA" id="ARBA00022692"/>
    </source>
</evidence>
<evidence type="ECO:0000256" key="10">
    <source>
        <dbReference type="SAM" id="MobiDB-lite"/>
    </source>
</evidence>
<dbReference type="EMBL" id="QGTJ01000001">
    <property type="protein sequence ID" value="PWV65543.1"/>
    <property type="molecule type" value="Genomic_DNA"/>
</dbReference>
<keyword evidence="9 11" id="KW-0472">Membrane</keyword>
<evidence type="ECO:0000259" key="12">
    <source>
        <dbReference type="PROSITE" id="PS52015"/>
    </source>
</evidence>
<keyword evidence="7" id="KW-0653">Protein transport</keyword>
<feature type="region of interest" description="Disordered" evidence="10">
    <location>
        <begin position="70"/>
        <end position="181"/>
    </location>
</feature>
<dbReference type="AlphaFoldDB" id="A0A317MZX4"/>
<dbReference type="PANTHER" id="PTHR33446:SF2">
    <property type="entry name" value="PROTEIN TONB"/>
    <property type="match status" value="1"/>
</dbReference>
<evidence type="ECO:0000256" key="2">
    <source>
        <dbReference type="ARBA" id="ARBA00006555"/>
    </source>
</evidence>
<gene>
    <name evidence="13" type="ORF">C7443_10126</name>
</gene>
<proteinExistence type="inferred from homology"/>
<dbReference type="InterPro" id="IPR051045">
    <property type="entry name" value="TonB-dependent_transducer"/>
</dbReference>
<comment type="caution">
    <text evidence="13">The sequence shown here is derived from an EMBL/GenBank/DDBJ whole genome shotgun (WGS) entry which is preliminary data.</text>
</comment>
<evidence type="ECO:0000256" key="7">
    <source>
        <dbReference type="ARBA" id="ARBA00022927"/>
    </source>
</evidence>
<dbReference type="NCBIfam" id="TIGR01352">
    <property type="entry name" value="tonB_Cterm"/>
    <property type="match status" value="1"/>
</dbReference>
<keyword evidence="3" id="KW-0813">Transport</keyword>
<dbReference type="PANTHER" id="PTHR33446">
    <property type="entry name" value="PROTEIN TONB-RELATED"/>
    <property type="match status" value="1"/>
</dbReference>
<dbReference type="Gene3D" id="3.30.1150.10">
    <property type="match status" value="1"/>
</dbReference>
<dbReference type="GO" id="GO:0055085">
    <property type="term" value="P:transmembrane transport"/>
    <property type="evidence" value="ECO:0007669"/>
    <property type="project" value="InterPro"/>
</dbReference>
<keyword evidence="8 11" id="KW-1133">Transmembrane helix</keyword>
<evidence type="ECO:0000256" key="11">
    <source>
        <dbReference type="SAM" id="Phobius"/>
    </source>
</evidence>
<dbReference type="Proteomes" id="UP000246569">
    <property type="component" value="Unassembled WGS sequence"/>
</dbReference>
<feature type="compositionally biased region" description="Pro residues" evidence="10">
    <location>
        <begin position="81"/>
        <end position="117"/>
    </location>
</feature>
<accession>A0A317MZX4</accession>
<keyword evidence="6 11" id="KW-0812">Transmembrane</keyword>
<dbReference type="InterPro" id="IPR006260">
    <property type="entry name" value="TonB/TolA_C"/>
</dbReference>
<dbReference type="GO" id="GO:0015031">
    <property type="term" value="P:protein transport"/>
    <property type="evidence" value="ECO:0007669"/>
    <property type="project" value="UniProtKB-KW"/>
</dbReference>
<feature type="transmembrane region" description="Helical" evidence="11">
    <location>
        <begin position="35"/>
        <end position="59"/>
    </location>
</feature>
<evidence type="ECO:0000256" key="4">
    <source>
        <dbReference type="ARBA" id="ARBA00022475"/>
    </source>
</evidence>